<feature type="region of interest" description="Disordered" evidence="1">
    <location>
        <begin position="61"/>
        <end position="100"/>
    </location>
</feature>
<gene>
    <name evidence="3" type="ORF">BOW52_03615</name>
</gene>
<feature type="chain" id="PRO_5012459189" evidence="2">
    <location>
        <begin position="22"/>
        <end position="100"/>
    </location>
</feature>
<reference evidence="3 4" key="1">
    <citation type="submission" date="2016-11" db="EMBL/GenBank/DDBJ databases">
        <title>Mixed transmission modes and dynamic genome evolution in an obligate animal-bacterial symbiosis.</title>
        <authorList>
            <person name="Russell S.L."/>
            <person name="Corbett-Detig R.B."/>
            <person name="Cavanaugh C.M."/>
        </authorList>
    </citation>
    <scope>NUCLEOTIDE SEQUENCE [LARGE SCALE GENOMIC DNA]</scope>
    <source>
        <strain evidence="3">Sp-SM6</strain>
    </source>
</reference>
<evidence type="ECO:0000256" key="1">
    <source>
        <dbReference type="SAM" id="MobiDB-lite"/>
    </source>
</evidence>
<proteinExistence type="predicted"/>
<accession>A0A1T2LAW4</accession>
<organism evidence="3 4">
    <name type="scientific">Solemya elarraichensis gill symbiont</name>
    <dbReference type="NCBI Taxonomy" id="1918949"/>
    <lineage>
        <taxon>Bacteria</taxon>
        <taxon>Pseudomonadati</taxon>
        <taxon>Pseudomonadota</taxon>
        <taxon>Gammaproteobacteria</taxon>
        <taxon>sulfur-oxidizing symbionts</taxon>
    </lineage>
</organism>
<keyword evidence="4" id="KW-1185">Reference proteome</keyword>
<dbReference type="Proteomes" id="UP000190198">
    <property type="component" value="Unassembled WGS sequence"/>
</dbReference>
<dbReference type="RefSeq" id="WP_078476487.1">
    <property type="nucleotide sequence ID" value="NZ_MPRK01000044.1"/>
</dbReference>
<keyword evidence="2" id="KW-0732">Signal</keyword>
<evidence type="ECO:0000256" key="2">
    <source>
        <dbReference type="SAM" id="SignalP"/>
    </source>
</evidence>
<sequence length="100" mass="10195">MNKLIQTTGIALLFVSGTAFADVEGAFHTDVHAGISESVAETGGNYGRSVDPIAAAFPDNPELYSGHEADGSGSSVASKRSSLDVLNAGNPDSELYCGCS</sequence>
<name>A0A1T2LAW4_9GAMM</name>
<comment type="caution">
    <text evidence="3">The sequence shown here is derived from an EMBL/GenBank/DDBJ whole genome shotgun (WGS) entry which is preliminary data.</text>
</comment>
<protein>
    <submittedName>
        <fullName evidence="3">Uncharacterized protein</fullName>
    </submittedName>
</protein>
<dbReference type="EMBL" id="MPRK01000044">
    <property type="protein sequence ID" value="OOZ42249.1"/>
    <property type="molecule type" value="Genomic_DNA"/>
</dbReference>
<feature type="signal peptide" evidence="2">
    <location>
        <begin position="1"/>
        <end position="21"/>
    </location>
</feature>
<dbReference type="AlphaFoldDB" id="A0A1T2LAW4"/>
<evidence type="ECO:0000313" key="3">
    <source>
        <dbReference type="EMBL" id="OOZ42249.1"/>
    </source>
</evidence>
<evidence type="ECO:0000313" key="4">
    <source>
        <dbReference type="Proteomes" id="UP000190198"/>
    </source>
</evidence>
<dbReference type="OrthoDB" id="9900366at2"/>